<accession>A0AAD2K6I4</accession>
<reference evidence="2" key="1">
    <citation type="submission" date="2023-11" db="EMBL/GenBank/DDBJ databases">
        <authorList>
            <person name="De Vega J J."/>
            <person name="De Vega J J."/>
        </authorList>
    </citation>
    <scope>NUCLEOTIDE SEQUENCE</scope>
</reference>
<sequence length="291" mass="32499">MLCLFFVLSLVAGVLTSYSLSDSYAGDEFYQWTWESFSDPTHGRVDYVDQSTAIALNLTVGDVQRVVFDASRQHPYGPSRRARSEKRAHNIAQGLRRFGARPRSASHAGWLRNLAGVVDVVEGWPVAARRRNRYHRGREPGQQQSRFVAYTENCTMPMDKYQRGQTGDTASTNCDASFNYNQGCGVAFSEPNSYSTDFNDNGGGWYVLHRSAASGISIWFWSRGNPDVPDEVAQGLDTLNPDFWGSPERPSRLQTAVIICHISMHISWSSTSHFAATGLDLCLARLDARRT</sequence>
<feature type="signal peptide" evidence="1">
    <location>
        <begin position="1"/>
        <end position="16"/>
    </location>
</feature>
<keyword evidence="3" id="KW-1185">Reference proteome</keyword>
<gene>
    <name evidence="2" type="ORF">MYCIT1_LOCUS32642</name>
</gene>
<protein>
    <submittedName>
        <fullName evidence="2">Uncharacterized protein</fullName>
    </submittedName>
</protein>
<evidence type="ECO:0000313" key="2">
    <source>
        <dbReference type="EMBL" id="CAK5281487.1"/>
    </source>
</evidence>
<organism evidence="2 3">
    <name type="scientific">Mycena citricolor</name>
    <dbReference type="NCBI Taxonomy" id="2018698"/>
    <lineage>
        <taxon>Eukaryota</taxon>
        <taxon>Fungi</taxon>
        <taxon>Dikarya</taxon>
        <taxon>Basidiomycota</taxon>
        <taxon>Agaricomycotina</taxon>
        <taxon>Agaricomycetes</taxon>
        <taxon>Agaricomycetidae</taxon>
        <taxon>Agaricales</taxon>
        <taxon>Marasmiineae</taxon>
        <taxon>Mycenaceae</taxon>
        <taxon>Mycena</taxon>
    </lineage>
</organism>
<name>A0AAD2K6I4_9AGAR</name>
<evidence type="ECO:0000256" key="1">
    <source>
        <dbReference type="SAM" id="SignalP"/>
    </source>
</evidence>
<dbReference type="EMBL" id="CAVNYO010000444">
    <property type="protein sequence ID" value="CAK5281487.1"/>
    <property type="molecule type" value="Genomic_DNA"/>
</dbReference>
<dbReference type="Proteomes" id="UP001295794">
    <property type="component" value="Unassembled WGS sequence"/>
</dbReference>
<proteinExistence type="predicted"/>
<feature type="chain" id="PRO_5042099235" evidence="1">
    <location>
        <begin position="17"/>
        <end position="291"/>
    </location>
</feature>
<comment type="caution">
    <text evidence="2">The sequence shown here is derived from an EMBL/GenBank/DDBJ whole genome shotgun (WGS) entry which is preliminary data.</text>
</comment>
<evidence type="ECO:0000313" key="3">
    <source>
        <dbReference type="Proteomes" id="UP001295794"/>
    </source>
</evidence>
<dbReference type="Gene3D" id="2.60.120.200">
    <property type="match status" value="1"/>
</dbReference>
<dbReference type="AlphaFoldDB" id="A0AAD2K6I4"/>
<dbReference type="Pfam" id="PF26113">
    <property type="entry name" value="GH16_XgeA"/>
    <property type="match status" value="1"/>
</dbReference>
<keyword evidence="1" id="KW-0732">Signal</keyword>